<sequence length="57" mass="6382">MGDKVLTSVISIEFKRDILGATFISCVFARTIRDLLAIFAQAFFVSIRYNQPNSPVT</sequence>
<evidence type="ECO:0000313" key="1">
    <source>
        <dbReference type="EMBL" id="MFL0163308.1"/>
    </source>
</evidence>
<organism evidence="1 2">
    <name type="scientific">Aquirufa salirivi</name>
    <dbReference type="NCBI Taxonomy" id="3104729"/>
    <lineage>
        <taxon>Bacteria</taxon>
        <taxon>Pseudomonadati</taxon>
        <taxon>Bacteroidota</taxon>
        <taxon>Cytophagia</taxon>
        <taxon>Cytophagales</taxon>
        <taxon>Flectobacillaceae</taxon>
        <taxon>Aquirufa</taxon>
    </lineage>
</organism>
<gene>
    <name evidence="1" type="ORF">U0R11_12995</name>
</gene>
<name>A0ABW8S008_9BACT</name>
<comment type="caution">
    <text evidence="1">The sequence shown here is derived from an EMBL/GenBank/DDBJ whole genome shotgun (WGS) entry which is preliminary data.</text>
</comment>
<evidence type="ECO:0000313" key="2">
    <source>
        <dbReference type="Proteomes" id="UP001623558"/>
    </source>
</evidence>
<protein>
    <submittedName>
        <fullName evidence="1">Uncharacterized protein</fullName>
    </submittedName>
</protein>
<reference evidence="1 2" key="1">
    <citation type="submission" date="2024-07" db="EMBL/GenBank/DDBJ databases">
        <authorList>
            <person name="Pitt A."/>
            <person name="Hahn M.W."/>
        </authorList>
    </citation>
    <scope>NUCLEOTIDE SEQUENCE [LARGE SCALE GENOMIC DNA]</scope>
    <source>
        <strain evidence="1 2">1-SAACH-A3</strain>
    </source>
</reference>
<accession>A0ABW8S008</accession>
<dbReference type="EMBL" id="JBEWZH010000010">
    <property type="protein sequence ID" value="MFL0163308.1"/>
    <property type="molecule type" value="Genomic_DNA"/>
</dbReference>
<keyword evidence="2" id="KW-1185">Reference proteome</keyword>
<proteinExistence type="predicted"/>
<dbReference type="RefSeq" id="WP_406752172.1">
    <property type="nucleotide sequence ID" value="NZ_JBEWZH010000010.1"/>
</dbReference>
<dbReference type="Proteomes" id="UP001623558">
    <property type="component" value="Unassembled WGS sequence"/>
</dbReference>